<comment type="caution">
    <text evidence="2">The sequence shown here is derived from an EMBL/GenBank/DDBJ whole genome shotgun (WGS) entry which is preliminary data.</text>
</comment>
<name>A0A8J2MI61_COTCN</name>
<dbReference type="InterPro" id="IPR032062">
    <property type="entry name" value="DUF4803"/>
</dbReference>
<accession>A0A8J2MI61</accession>
<dbReference type="AlphaFoldDB" id="A0A8J2MI61"/>
<dbReference type="SUPFAM" id="SSF57997">
    <property type="entry name" value="Tropomyosin"/>
    <property type="match status" value="1"/>
</dbReference>
<dbReference type="PANTHER" id="PTHR47890">
    <property type="entry name" value="LD24308P"/>
    <property type="match status" value="1"/>
</dbReference>
<feature type="signal peptide" evidence="1">
    <location>
        <begin position="1"/>
        <end position="23"/>
    </location>
</feature>
<evidence type="ECO:0000313" key="3">
    <source>
        <dbReference type="Proteomes" id="UP000786811"/>
    </source>
</evidence>
<evidence type="ECO:0000256" key="1">
    <source>
        <dbReference type="SAM" id="SignalP"/>
    </source>
</evidence>
<dbReference type="EMBL" id="CAJNRD030001118">
    <property type="protein sequence ID" value="CAG5085269.1"/>
    <property type="molecule type" value="Genomic_DNA"/>
</dbReference>
<organism evidence="2 3">
    <name type="scientific">Cotesia congregata</name>
    <name type="common">Parasitoid wasp</name>
    <name type="synonym">Apanteles congregatus</name>
    <dbReference type="NCBI Taxonomy" id="51543"/>
    <lineage>
        <taxon>Eukaryota</taxon>
        <taxon>Metazoa</taxon>
        <taxon>Ecdysozoa</taxon>
        <taxon>Arthropoda</taxon>
        <taxon>Hexapoda</taxon>
        <taxon>Insecta</taxon>
        <taxon>Pterygota</taxon>
        <taxon>Neoptera</taxon>
        <taxon>Endopterygota</taxon>
        <taxon>Hymenoptera</taxon>
        <taxon>Apocrita</taxon>
        <taxon>Ichneumonoidea</taxon>
        <taxon>Braconidae</taxon>
        <taxon>Microgastrinae</taxon>
        <taxon>Cotesia</taxon>
    </lineage>
</organism>
<sequence length="743" mass="84777">MGKLPALALLVLLISASYPEAQAFSFGNIFNIGSIVKNIIGTVADITGVFVPQKLAPDHSKEYRQFENDLEGQNNKMMKIYVKVDDAKNRTIEMEKKLKTTAENFKKISIRAQSREIQVMDMMNRIDDVIKKTDVLTYSITDVLSVQINETARKLGILADLDTNRAALHRDIVEISDSFDTLVNRTTKMQNMSEKRFQDFLRSIVSYKNRQPRDIMANIWALFKKSSITNNDLPTTFVKYVESQSFEEKCDKDSTFQDKLKGIYNLVMITEFRHFLMQVVSYKYISIKEPEKNGNIRNDVNLFVDKLICKSQDYIRIMKEAFAKIPTDIMRCDPPVHLKDDNNFELNNLFGAYYMNVAQLDVRCDTTCDQIDVKRHLECLSVPESKSGDVVPHYCPQFQCKGRLHSCKKANSYSFCESRIPNQQRYKWIEKDPEGSKISSCDGNYVNTMTKASCESCMCLCSEEGAESDATRTVSLLSQMSDYKNNMVVTNARFQKRDNVVHIQVEEGELLPEGRIKRGSQRWVDLKKFVYSRNTPEGSFSIVDGNDLLPLTPNENFTFLTQDNSKLMLHDIKVDSDRVVTGVRFYLKEANGIDSSKLIVMVHATKYDYFTGEVLHQKPEAHKWYDTHESLCTQCNSFMLQKVELNGRGNPMDSTRNIDVTRSNQYLMFSASGNDNSGHLTIPFFDARPAGIASLTALSGIGTFHRSSKGYGGFAALKLLGIDHSSAMIYELNDEKIQSYRWN</sequence>
<keyword evidence="1" id="KW-0732">Signal</keyword>
<dbReference type="Pfam" id="PF16061">
    <property type="entry name" value="DUF4803"/>
    <property type="match status" value="1"/>
</dbReference>
<evidence type="ECO:0000313" key="2">
    <source>
        <dbReference type="EMBL" id="CAG5085269.1"/>
    </source>
</evidence>
<dbReference type="Proteomes" id="UP000786811">
    <property type="component" value="Unassembled WGS sequence"/>
</dbReference>
<keyword evidence="3" id="KW-1185">Reference proteome</keyword>
<feature type="chain" id="PRO_5035251814" evidence="1">
    <location>
        <begin position="24"/>
        <end position="743"/>
    </location>
</feature>
<proteinExistence type="predicted"/>
<dbReference type="OrthoDB" id="7676393at2759"/>
<gene>
    <name evidence="2" type="ORF">HICCMSTLAB_LOCUS4326</name>
</gene>
<protein>
    <submittedName>
        <fullName evidence="2">Uncharacterized protein</fullName>
    </submittedName>
</protein>
<reference evidence="2" key="1">
    <citation type="submission" date="2021-04" db="EMBL/GenBank/DDBJ databases">
        <authorList>
            <person name="Chebbi M.A.C M."/>
        </authorList>
    </citation>
    <scope>NUCLEOTIDE SEQUENCE</scope>
</reference>
<dbReference type="PANTHER" id="PTHR47890:SF1">
    <property type="entry name" value="LD24308P"/>
    <property type="match status" value="1"/>
</dbReference>